<dbReference type="EMBL" id="CM000643">
    <property type="protein sequence ID" value="EED91778.1"/>
    <property type="molecule type" value="Genomic_DNA"/>
</dbReference>
<dbReference type="GO" id="GO:0004411">
    <property type="term" value="F:homogentisate 1,2-dioxygenase activity"/>
    <property type="evidence" value="ECO:0000318"/>
    <property type="project" value="GO_Central"/>
</dbReference>
<dbReference type="GO" id="GO:0046872">
    <property type="term" value="F:metal ion binding"/>
    <property type="evidence" value="ECO:0007669"/>
    <property type="project" value="UniProtKB-KW"/>
</dbReference>
<comment type="cofactor">
    <cofactor evidence="1 12">
        <name>Fe cation</name>
        <dbReference type="ChEBI" id="CHEBI:24875"/>
    </cofactor>
</comment>
<accession>B8C4S8</accession>
<dbReference type="Pfam" id="PF20510">
    <property type="entry name" value="HgmA_N"/>
    <property type="match status" value="1"/>
</dbReference>
<evidence type="ECO:0000259" key="13">
    <source>
        <dbReference type="Pfam" id="PF04209"/>
    </source>
</evidence>
<reference evidence="15 16" key="1">
    <citation type="journal article" date="2004" name="Science">
        <title>The genome of the diatom Thalassiosira pseudonana: ecology, evolution, and metabolism.</title>
        <authorList>
            <person name="Armbrust E.V."/>
            <person name="Berges J.A."/>
            <person name="Bowler C."/>
            <person name="Green B.R."/>
            <person name="Martinez D."/>
            <person name="Putnam N.H."/>
            <person name="Zhou S."/>
            <person name="Allen A.E."/>
            <person name="Apt K.E."/>
            <person name="Bechner M."/>
            <person name="Brzezinski M.A."/>
            <person name="Chaal B.K."/>
            <person name="Chiovitti A."/>
            <person name="Davis A.K."/>
            <person name="Demarest M.S."/>
            <person name="Detter J.C."/>
            <person name="Glavina T."/>
            <person name="Goodstein D."/>
            <person name="Hadi M.Z."/>
            <person name="Hellsten U."/>
            <person name="Hildebrand M."/>
            <person name="Jenkins B.D."/>
            <person name="Jurka J."/>
            <person name="Kapitonov V.V."/>
            <person name="Kroger N."/>
            <person name="Lau W.W."/>
            <person name="Lane T.W."/>
            <person name="Larimer F.W."/>
            <person name="Lippmeier J.C."/>
            <person name="Lucas S."/>
            <person name="Medina M."/>
            <person name="Montsant A."/>
            <person name="Obornik M."/>
            <person name="Parker M.S."/>
            <person name="Palenik B."/>
            <person name="Pazour G.J."/>
            <person name="Richardson P.M."/>
            <person name="Rynearson T.A."/>
            <person name="Saito M.A."/>
            <person name="Schwartz D.C."/>
            <person name="Thamatrakoln K."/>
            <person name="Valentin K."/>
            <person name="Vardi A."/>
            <person name="Wilkerson F.P."/>
            <person name="Rokhsar D.S."/>
        </authorList>
    </citation>
    <scope>NUCLEOTIDE SEQUENCE [LARGE SCALE GENOMIC DNA]</scope>
    <source>
        <strain evidence="15 16">CCMP1335</strain>
    </source>
</reference>
<protein>
    <recommendedName>
        <fullName evidence="4">homogentisate 1,2-dioxygenase</fullName>
        <ecNumber evidence="4">1.13.11.5</ecNumber>
    </recommendedName>
</protein>
<feature type="binding site" evidence="12">
    <location>
        <position position="370"/>
    </location>
    <ligand>
        <name>Fe cation</name>
        <dbReference type="ChEBI" id="CHEBI:24875"/>
    </ligand>
</feature>
<sequence length="477" mass="52551">MTNDATPPLSYHHGFGNSFDSSAYPSSLPIGRNNPRIVPCGLYTEQLSGTAFTAPRCENRRTWLYRVVPGVVGTSCQGGFHSYWTRDMKLDPNPMRWGATPLETSSNNTNDTTVNFLQGIHTLLGSGDPTSKAGIGIYVYAFNTNMTSNTNDDTTTPTTDQHMYNSDGDFLIVPQHFGLAIQTELGKMTVIPGEICVIPRGIVFSINILQGEGRTEGEEEGADFARGYILEIFRGHFQLPELGPIGSNGLANARDFLHPKAYYEDPATSPSANAACIIVNKFGQQLFARVSPHSPYNVVSWHGNYLPFKYDLRRFCAVNSVTYDHIDPSIYTVLTAKGGDEEGTALADFVIFPPRIMATDENTFRPPWFHRNVMTEFMGLISGEYDAKKRSGSGGFVPGGASLHSIMTPHGPDAESYYANAKNPCDAPTKFEGGLAFMFESSAMCKVSRYALECDHRERDYAECWDGLKATFPDLHV</sequence>
<reference evidence="15 16" key="2">
    <citation type="journal article" date="2008" name="Nature">
        <title>The Phaeodactylum genome reveals the evolutionary history of diatom genomes.</title>
        <authorList>
            <person name="Bowler C."/>
            <person name="Allen A.E."/>
            <person name="Badger J.H."/>
            <person name="Grimwood J."/>
            <person name="Jabbari K."/>
            <person name="Kuo A."/>
            <person name="Maheswari U."/>
            <person name="Martens C."/>
            <person name="Maumus F."/>
            <person name="Otillar R.P."/>
            <person name="Rayko E."/>
            <person name="Salamov A."/>
            <person name="Vandepoele K."/>
            <person name="Beszteri B."/>
            <person name="Gruber A."/>
            <person name="Heijde M."/>
            <person name="Katinka M."/>
            <person name="Mock T."/>
            <person name="Valentin K."/>
            <person name="Verret F."/>
            <person name="Berges J.A."/>
            <person name="Brownlee C."/>
            <person name="Cadoret J.P."/>
            <person name="Chiovitti A."/>
            <person name="Choi C.J."/>
            <person name="Coesel S."/>
            <person name="De Martino A."/>
            <person name="Detter J.C."/>
            <person name="Durkin C."/>
            <person name="Falciatore A."/>
            <person name="Fournet J."/>
            <person name="Haruta M."/>
            <person name="Huysman M.J."/>
            <person name="Jenkins B.D."/>
            <person name="Jiroutova K."/>
            <person name="Jorgensen R.E."/>
            <person name="Joubert Y."/>
            <person name="Kaplan A."/>
            <person name="Kroger N."/>
            <person name="Kroth P.G."/>
            <person name="La Roche J."/>
            <person name="Lindquist E."/>
            <person name="Lommer M."/>
            <person name="Martin-Jezequel V."/>
            <person name="Lopez P.J."/>
            <person name="Lucas S."/>
            <person name="Mangogna M."/>
            <person name="McGinnis K."/>
            <person name="Medlin L.K."/>
            <person name="Montsant A."/>
            <person name="Oudot-Le Secq M.P."/>
            <person name="Napoli C."/>
            <person name="Obornik M."/>
            <person name="Parker M.S."/>
            <person name="Petit J.L."/>
            <person name="Porcel B.M."/>
            <person name="Poulsen N."/>
            <person name="Robison M."/>
            <person name="Rychlewski L."/>
            <person name="Rynearson T.A."/>
            <person name="Schmutz J."/>
            <person name="Shapiro H."/>
            <person name="Siaut M."/>
            <person name="Stanley M."/>
            <person name="Sussman M.R."/>
            <person name="Taylor A.R."/>
            <person name="Vardi A."/>
            <person name="von Dassow P."/>
            <person name="Vyverman W."/>
            <person name="Willis A."/>
            <person name="Wyrwicz L.S."/>
            <person name="Rokhsar D.S."/>
            <person name="Weissenbach J."/>
            <person name="Armbrust E.V."/>
            <person name="Green B.R."/>
            <person name="Van de Peer Y."/>
            <person name="Grigoriev I.V."/>
        </authorList>
    </citation>
    <scope>NUCLEOTIDE SEQUENCE [LARGE SCALE GENOMIC DNA]</scope>
    <source>
        <strain evidence="15 16">CCMP1335</strain>
    </source>
</reference>
<dbReference type="Pfam" id="PF04209">
    <property type="entry name" value="HgmA_C"/>
    <property type="match status" value="1"/>
</dbReference>
<dbReference type="InterPro" id="IPR014710">
    <property type="entry name" value="RmlC-like_jellyroll"/>
</dbReference>
<dbReference type="GeneID" id="7446371"/>
<comment type="pathway">
    <text evidence="2">Amino-acid degradation; L-phenylalanine degradation; acetoacetate and fumarate from L-phenylalanine: step 4/6.</text>
</comment>
<dbReference type="InterPro" id="IPR011051">
    <property type="entry name" value="RmlC_Cupin_sf"/>
</dbReference>
<dbReference type="InterPro" id="IPR046451">
    <property type="entry name" value="HgmA_C"/>
</dbReference>
<feature type="binding site" evidence="12">
    <location>
        <position position="385"/>
    </location>
    <ligand>
        <name>homogentisate</name>
        <dbReference type="ChEBI" id="CHEBI:16169"/>
    </ligand>
</feature>
<dbReference type="RefSeq" id="XP_002291671.1">
    <property type="nucleotide sequence ID" value="XM_002291635.1"/>
</dbReference>
<dbReference type="OMA" id="MLPHGPD"/>
<evidence type="ECO:0000256" key="10">
    <source>
        <dbReference type="ARBA" id="ARBA00023232"/>
    </source>
</evidence>
<dbReference type="eggNOG" id="KOG1417">
    <property type="taxonomic scope" value="Eukaryota"/>
</dbReference>
<dbReference type="GO" id="GO:0006572">
    <property type="term" value="P:L-tyrosine catabolic process"/>
    <property type="evidence" value="ECO:0007669"/>
    <property type="project" value="UniProtKB-KW"/>
</dbReference>
<dbReference type="Gene3D" id="2.60.120.10">
    <property type="entry name" value="Jelly Rolls"/>
    <property type="match status" value="1"/>
</dbReference>
<evidence type="ECO:0000256" key="3">
    <source>
        <dbReference type="ARBA" id="ARBA00007757"/>
    </source>
</evidence>
<comment type="similarity">
    <text evidence="3">Belongs to the homogentisate dioxygenase family.</text>
</comment>
<name>B8C4S8_THAPS</name>
<evidence type="ECO:0000256" key="11">
    <source>
        <dbReference type="PIRSR" id="PIRSR605708-1"/>
    </source>
</evidence>
<dbReference type="PANTHER" id="PTHR11056">
    <property type="entry name" value="HOMOGENTISATE 1,2-DIOXYGENASE"/>
    <property type="match status" value="1"/>
</dbReference>
<evidence type="ECO:0000256" key="4">
    <source>
        <dbReference type="ARBA" id="ARBA00013127"/>
    </source>
</evidence>
<evidence type="ECO:0000256" key="5">
    <source>
        <dbReference type="ARBA" id="ARBA00022723"/>
    </source>
</evidence>
<dbReference type="PANTHER" id="PTHR11056:SF0">
    <property type="entry name" value="HOMOGENTISATE 1,2-DIOXYGENASE"/>
    <property type="match status" value="1"/>
</dbReference>
<dbReference type="FunFam" id="2.60.120.10:FF:000034">
    <property type="entry name" value="Homogentisate 1,2-dioxygenase"/>
    <property type="match status" value="1"/>
</dbReference>
<dbReference type="EC" id="1.13.11.5" evidence="4"/>
<evidence type="ECO:0000256" key="9">
    <source>
        <dbReference type="ARBA" id="ARBA00023004"/>
    </source>
</evidence>
<evidence type="ECO:0000259" key="14">
    <source>
        <dbReference type="Pfam" id="PF20510"/>
    </source>
</evidence>
<keyword evidence="16" id="KW-1185">Reference proteome</keyword>
<keyword evidence="7" id="KW-0223">Dioxygenase</keyword>
<organism evidence="15 16">
    <name type="scientific">Thalassiosira pseudonana</name>
    <name type="common">Marine diatom</name>
    <name type="synonym">Cyclotella nana</name>
    <dbReference type="NCBI Taxonomy" id="35128"/>
    <lineage>
        <taxon>Eukaryota</taxon>
        <taxon>Sar</taxon>
        <taxon>Stramenopiles</taxon>
        <taxon>Ochrophyta</taxon>
        <taxon>Bacillariophyta</taxon>
        <taxon>Coscinodiscophyceae</taxon>
        <taxon>Thalassiosirophycidae</taxon>
        <taxon>Thalassiosirales</taxon>
        <taxon>Thalassiosiraceae</taxon>
        <taxon>Thalassiosira</taxon>
    </lineage>
</organism>
<dbReference type="KEGG" id="tps:THAPSDRAFT_34900"/>
<feature type="binding site" evidence="12">
    <location>
        <position position="376"/>
    </location>
    <ligand>
        <name>Fe cation</name>
        <dbReference type="ChEBI" id="CHEBI:24875"/>
    </ligand>
</feature>
<evidence type="ECO:0000256" key="1">
    <source>
        <dbReference type="ARBA" id="ARBA00001962"/>
    </source>
</evidence>
<dbReference type="AlphaFoldDB" id="B8C4S8"/>
<dbReference type="Proteomes" id="UP000001449">
    <property type="component" value="Chromosome 6"/>
</dbReference>
<dbReference type="InterPro" id="IPR046452">
    <property type="entry name" value="HgmA_N"/>
</dbReference>
<evidence type="ECO:0000256" key="2">
    <source>
        <dbReference type="ARBA" id="ARBA00004704"/>
    </source>
</evidence>
<proteinExistence type="inferred from homology"/>
<dbReference type="PaxDb" id="35128-Thaps34900"/>
<keyword evidence="5 12" id="KW-0479">Metal-binding</keyword>
<feature type="active site" description="Proton acceptor" evidence="11">
    <location>
        <position position="325"/>
    </location>
</feature>
<gene>
    <name evidence="15" type="ORF">THAPSDRAFT_34900</name>
</gene>
<evidence type="ECO:0000313" key="16">
    <source>
        <dbReference type="Proteomes" id="UP000001449"/>
    </source>
</evidence>
<feature type="domain" description="Homogentisate 1,2-dioxygenase N-terminal" evidence="14">
    <location>
        <begin position="11"/>
        <end position="312"/>
    </location>
</feature>
<evidence type="ECO:0000256" key="7">
    <source>
        <dbReference type="ARBA" id="ARBA00022964"/>
    </source>
</evidence>
<dbReference type="InParanoid" id="B8C4S8"/>
<keyword evidence="6" id="KW-0828">Tyrosine catabolism</keyword>
<dbReference type="STRING" id="35128.B8C4S8"/>
<dbReference type="InterPro" id="IPR005708">
    <property type="entry name" value="Homogentis_dOase"/>
</dbReference>
<dbReference type="CDD" id="cd07000">
    <property type="entry name" value="cupin_HGO_N"/>
    <property type="match status" value="1"/>
</dbReference>
<evidence type="ECO:0000256" key="6">
    <source>
        <dbReference type="ARBA" id="ARBA00022878"/>
    </source>
</evidence>
<evidence type="ECO:0000313" key="15">
    <source>
        <dbReference type="EMBL" id="EED91778.1"/>
    </source>
</evidence>
<keyword evidence="9 12" id="KW-0408">Iron</keyword>
<feature type="binding site" evidence="12">
    <location>
        <position position="410"/>
    </location>
    <ligand>
        <name>homogentisate</name>
        <dbReference type="ChEBI" id="CHEBI:16169"/>
    </ligand>
</feature>
<evidence type="ECO:0000256" key="12">
    <source>
        <dbReference type="PIRSR" id="PIRSR605708-2"/>
    </source>
</evidence>
<feature type="domain" description="Homogentisate 1,2-dioxygenase C-terminal" evidence="13">
    <location>
        <begin position="313"/>
        <end position="472"/>
    </location>
</feature>
<dbReference type="HOGENOM" id="CLU_027174_0_0_1"/>
<dbReference type="NCBIfam" id="TIGR01015">
    <property type="entry name" value="hmgA"/>
    <property type="match status" value="1"/>
</dbReference>
<keyword evidence="8 15" id="KW-0560">Oxidoreductase</keyword>
<dbReference type="SUPFAM" id="SSF51182">
    <property type="entry name" value="RmlC-like cupins"/>
    <property type="match status" value="1"/>
</dbReference>
<dbReference type="UniPathway" id="UPA00139">
    <property type="reaction ID" value="UER00339"/>
</dbReference>
<feature type="binding site" evidence="12">
    <location>
        <position position="410"/>
    </location>
    <ligand>
        <name>Fe cation</name>
        <dbReference type="ChEBI" id="CHEBI:24875"/>
    </ligand>
</feature>
<evidence type="ECO:0000256" key="8">
    <source>
        <dbReference type="ARBA" id="ARBA00023002"/>
    </source>
</evidence>
<keyword evidence="10" id="KW-0585">Phenylalanine catabolism</keyword>
<dbReference type="GO" id="GO:0006559">
    <property type="term" value="P:L-phenylalanine catabolic process"/>
    <property type="evidence" value="ECO:0000318"/>
    <property type="project" value="GO_Central"/>
</dbReference>